<gene>
    <name evidence="1" type="ORF">DB30_02914</name>
</gene>
<dbReference type="EMBL" id="JMCC02000021">
    <property type="protein sequence ID" value="KIG17639.1"/>
    <property type="molecule type" value="Genomic_DNA"/>
</dbReference>
<protein>
    <submittedName>
        <fullName evidence="1">Uncharacterized protein</fullName>
    </submittedName>
</protein>
<name>A0A0C1ZJI1_9BACT</name>
<dbReference type="AlphaFoldDB" id="A0A0C1ZJI1"/>
<organism evidence="1 2">
    <name type="scientific">Enhygromyxa salina</name>
    <dbReference type="NCBI Taxonomy" id="215803"/>
    <lineage>
        <taxon>Bacteria</taxon>
        <taxon>Pseudomonadati</taxon>
        <taxon>Myxococcota</taxon>
        <taxon>Polyangia</taxon>
        <taxon>Nannocystales</taxon>
        <taxon>Nannocystaceae</taxon>
        <taxon>Enhygromyxa</taxon>
    </lineage>
</organism>
<evidence type="ECO:0000313" key="2">
    <source>
        <dbReference type="Proteomes" id="UP000031599"/>
    </source>
</evidence>
<comment type="caution">
    <text evidence="1">The sequence shown here is derived from an EMBL/GenBank/DDBJ whole genome shotgun (WGS) entry which is preliminary data.</text>
</comment>
<sequence length="139" mass="15001">METDTGEPCTGDTCSSTLTLRFAHALPLLEGPHRFRIQTPAHDILCSVEASLEGDKSCFGFAFADLSWTPELVTVLLTNPFFDTVTNPEATPFEAVSVQVERGDELIFEAQLPVDAGEAMQPDPCGPACWQALAQATID</sequence>
<proteinExistence type="predicted"/>
<accession>A0A0C1ZJI1</accession>
<evidence type="ECO:0000313" key="1">
    <source>
        <dbReference type="EMBL" id="KIG17639.1"/>
    </source>
</evidence>
<dbReference type="Proteomes" id="UP000031599">
    <property type="component" value="Unassembled WGS sequence"/>
</dbReference>
<reference evidence="1 2" key="1">
    <citation type="submission" date="2014-12" db="EMBL/GenBank/DDBJ databases">
        <title>Genome assembly of Enhygromyxa salina DSM 15201.</title>
        <authorList>
            <person name="Sharma G."/>
            <person name="Subramanian S."/>
        </authorList>
    </citation>
    <scope>NUCLEOTIDE SEQUENCE [LARGE SCALE GENOMIC DNA]</scope>
    <source>
        <strain evidence="1 2">DSM 15201</strain>
    </source>
</reference>